<comment type="similarity">
    <text evidence="2">Belongs to the cytidylyltransferase family.</text>
</comment>
<keyword evidence="8" id="KW-1208">Phospholipid metabolism</keyword>
<name>A0A1E3QIX0_9ASCO</name>
<sequence length="384" mass="41939">MLQAKQLGKELFVGVHSDEDIAFNKGPVVMHLDERVLAVEACKWSNHVVSSSPYVTDPQVMDDYGCQYVVHGDDITTDASGEDCYKAVKDMGRFLVVKRTQGISTTDLVGRMLLFTKSHHIASLKELPESSEGSSSVEGKAILSDGKSSLSNEPIHALYSAEVLSQFKSYATCYDGLTPGSIVAFATAKNLQTVIQPSPQTSALLANGIYYTDGGFDLFNPGHIEALRLIHLRARAAGCAVVAGVHDDRAVNLNKGINYPIMNVVERALCVLQCAYVDGIVVGAPSAPTKEYLGLLSAVGSVKKIFHGPTSEAIQVGKQFVDPYHDVRDLGLNEKLGEHRYSDISTEAIVERVLVNRLAYEERQKKKGWKGEVERKLLEAEKRN</sequence>
<evidence type="ECO:0000256" key="10">
    <source>
        <dbReference type="ARBA" id="ARBA00024221"/>
    </source>
</evidence>
<keyword evidence="6" id="KW-0443">Lipid metabolism</keyword>
<dbReference type="GO" id="GO:0006646">
    <property type="term" value="P:phosphatidylethanolamine biosynthetic process"/>
    <property type="evidence" value="ECO:0007669"/>
    <property type="project" value="UniProtKB-UniPathway"/>
</dbReference>
<dbReference type="OrthoDB" id="40021at2759"/>
<dbReference type="UniPathway" id="UPA00558">
    <property type="reaction ID" value="UER00742"/>
</dbReference>
<dbReference type="STRING" id="984486.A0A1E3QIX0"/>
<evidence type="ECO:0000256" key="8">
    <source>
        <dbReference type="ARBA" id="ARBA00023264"/>
    </source>
</evidence>
<dbReference type="GO" id="GO:0005737">
    <property type="term" value="C:cytoplasm"/>
    <property type="evidence" value="ECO:0007669"/>
    <property type="project" value="TreeGrafter"/>
</dbReference>
<dbReference type="RefSeq" id="XP_018982973.1">
    <property type="nucleotide sequence ID" value="XM_019129867.1"/>
</dbReference>
<feature type="domain" description="Cytidyltransferase-like" evidence="12">
    <location>
        <begin position="3"/>
        <end position="109"/>
    </location>
</feature>
<comment type="pathway">
    <text evidence="9">Phospholipid metabolism; phosphatidylethanolamine biosynthesis; phosphatidylethanolamine from ethanolamine: step 2/3.</text>
</comment>
<evidence type="ECO:0000313" key="13">
    <source>
        <dbReference type="EMBL" id="ODQ77645.1"/>
    </source>
</evidence>
<dbReference type="InterPro" id="IPR014729">
    <property type="entry name" value="Rossmann-like_a/b/a_fold"/>
</dbReference>
<comment type="pathway">
    <text evidence="1">Lipid metabolism.</text>
</comment>
<dbReference type="SUPFAM" id="SSF52374">
    <property type="entry name" value="Nucleotidylyl transferase"/>
    <property type="match status" value="2"/>
</dbReference>
<dbReference type="PANTHER" id="PTHR45780">
    <property type="entry name" value="ETHANOLAMINE-PHOSPHATE CYTIDYLYLTRANSFERASE"/>
    <property type="match status" value="1"/>
</dbReference>
<evidence type="ECO:0000256" key="3">
    <source>
        <dbReference type="ARBA" id="ARBA00022516"/>
    </source>
</evidence>
<evidence type="ECO:0000256" key="4">
    <source>
        <dbReference type="ARBA" id="ARBA00022679"/>
    </source>
</evidence>
<protein>
    <recommendedName>
        <fullName evidence="10">ethanolamine-phosphate cytidylyltransferase</fullName>
        <ecNumber evidence="10">2.7.7.14</ecNumber>
    </recommendedName>
    <alternativeName>
        <fullName evidence="11">CTP:phosphoethanolamine cytidylyltransferase</fullName>
    </alternativeName>
</protein>
<evidence type="ECO:0000256" key="1">
    <source>
        <dbReference type="ARBA" id="ARBA00005189"/>
    </source>
</evidence>
<dbReference type="Gene3D" id="3.40.50.620">
    <property type="entry name" value="HUPs"/>
    <property type="match status" value="2"/>
</dbReference>
<dbReference type="EC" id="2.7.7.14" evidence="10"/>
<dbReference type="GeneID" id="30147720"/>
<dbReference type="PANTHER" id="PTHR45780:SF2">
    <property type="entry name" value="ETHANOLAMINE-PHOSPHATE CYTIDYLYLTRANSFERASE"/>
    <property type="match status" value="1"/>
</dbReference>
<evidence type="ECO:0000256" key="2">
    <source>
        <dbReference type="ARBA" id="ARBA00010101"/>
    </source>
</evidence>
<organism evidence="13 14">
    <name type="scientific">Babjeviella inositovora NRRL Y-12698</name>
    <dbReference type="NCBI Taxonomy" id="984486"/>
    <lineage>
        <taxon>Eukaryota</taxon>
        <taxon>Fungi</taxon>
        <taxon>Dikarya</taxon>
        <taxon>Ascomycota</taxon>
        <taxon>Saccharomycotina</taxon>
        <taxon>Pichiomycetes</taxon>
        <taxon>Serinales incertae sedis</taxon>
        <taxon>Babjeviella</taxon>
    </lineage>
</organism>
<keyword evidence="5" id="KW-0548">Nucleotidyltransferase</keyword>
<keyword evidence="14" id="KW-1185">Reference proteome</keyword>
<evidence type="ECO:0000256" key="5">
    <source>
        <dbReference type="ARBA" id="ARBA00022695"/>
    </source>
</evidence>
<dbReference type="GO" id="GO:0004306">
    <property type="term" value="F:ethanolamine-phosphate cytidylyltransferase activity"/>
    <property type="evidence" value="ECO:0007669"/>
    <property type="project" value="UniProtKB-EC"/>
</dbReference>
<dbReference type="InterPro" id="IPR044608">
    <property type="entry name" value="Ect1/PCYT2"/>
</dbReference>
<evidence type="ECO:0000256" key="7">
    <source>
        <dbReference type="ARBA" id="ARBA00023209"/>
    </source>
</evidence>
<keyword evidence="4" id="KW-0808">Transferase</keyword>
<dbReference type="Pfam" id="PF01467">
    <property type="entry name" value="CTP_transf_like"/>
    <property type="match status" value="2"/>
</dbReference>
<proteinExistence type="inferred from homology"/>
<evidence type="ECO:0000259" key="12">
    <source>
        <dbReference type="Pfam" id="PF01467"/>
    </source>
</evidence>
<gene>
    <name evidence="13" type="ORF">BABINDRAFT_163362</name>
</gene>
<dbReference type="EMBL" id="KV454439">
    <property type="protein sequence ID" value="ODQ77645.1"/>
    <property type="molecule type" value="Genomic_DNA"/>
</dbReference>
<dbReference type="AlphaFoldDB" id="A0A1E3QIX0"/>
<evidence type="ECO:0000313" key="14">
    <source>
        <dbReference type="Proteomes" id="UP000094336"/>
    </source>
</evidence>
<reference evidence="14" key="1">
    <citation type="submission" date="2016-05" db="EMBL/GenBank/DDBJ databases">
        <title>Comparative genomics of biotechnologically important yeasts.</title>
        <authorList>
            <consortium name="DOE Joint Genome Institute"/>
            <person name="Riley R."/>
            <person name="Haridas S."/>
            <person name="Wolfe K.H."/>
            <person name="Lopes M.R."/>
            <person name="Hittinger C.T."/>
            <person name="Goker M."/>
            <person name="Salamov A."/>
            <person name="Wisecaver J."/>
            <person name="Long T.M."/>
            <person name="Aerts A.L."/>
            <person name="Barry K."/>
            <person name="Choi C."/>
            <person name="Clum A."/>
            <person name="Coughlan A.Y."/>
            <person name="Deshpande S."/>
            <person name="Douglass A.P."/>
            <person name="Hanson S.J."/>
            <person name="Klenk H.-P."/>
            <person name="Labutti K."/>
            <person name="Lapidus A."/>
            <person name="Lindquist E."/>
            <person name="Lipzen A."/>
            <person name="Meier-Kolthoff J.P."/>
            <person name="Ohm R.A."/>
            <person name="Otillar R.P."/>
            <person name="Pangilinan J."/>
            <person name="Peng Y."/>
            <person name="Rokas A."/>
            <person name="Rosa C.A."/>
            <person name="Scheuner C."/>
            <person name="Sibirny A.A."/>
            <person name="Slot J.C."/>
            <person name="Stielow J.B."/>
            <person name="Sun H."/>
            <person name="Kurtzman C.P."/>
            <person name="Blackwell M."/>
            <person name="Grigoriev I.V."/>
            <person name="Jeffries T.W."/>
        </authorList>
    </citation>
    <scope>NUCLEOTIDE SEQUENCE [LARGE SCALE GENOMIC DNA]</scope>
    <source>
        <strain evidence="14">NRRL Y-12698</strain>
    </source>
</reference>
<keyword evidence="7" id="KW-0594">Phospholipid biosynthesis</keyword>
<evidence type="ECO:0000256" key="6">
    <source>
        <dbReference type="ARBA" id="ARBA00023098"/>
    </source>
</evidence>
<accession>A0A1E3QIX0</accession>
<keyword evidence="3" id="KW-0444">Lipid biosynthesis</keyword>
<dbReference type="InterPro" id="IPR004821">
    <property type="entry name" value="Cyt_trans-like"/>
</dbReference>
<evidence type="ECO:0000256" key="9">
    <source>
        <dbReference type="ARBA" id="ARBA00024191"/>
    </source>
</evidence>
<dbReference type="Proteomes" id="UP000094336">
    <property type="component" value="Unassembled WGS sequence"/>
</dbReference>
<feature type="domain" description="Cytidyltransferase-like" evidence="12">
    <location>
        <begin position="211"/>
        <end position="309"/>
    </location>
</feature>
<evidence type="ECO:0000256" key="11">
    <source>
        <dbReference type="ARBA" id="ARBA00031473"/>
    </source>
</evidence>